<comment type="function">
    <text evidence="2">An aminoacyl-tRNA editing enzyme that deacylates mischarged D-aminoacyl-tRNAs. Also deacylates mischarged glycyl-tRNA(Ala), protecting cells against glycine mischarging by AlaRS. Acts via tRNA-based rather than protein-based catalysis; rejects L-amino acids rather than detecting D-amino acids in the active site. By recycling D-aminoacyl-tRNA to D-amino acids and free tRNA molecules, this enzyme counteracts the toxicity associated with the formation of D-aminoacyl-tRNA entities in vivo and helps enforce protein L-homochirality.</text>
</comment>
<protein>
    <recommendedName>
        <fullName evidence="2">D-aminoacyl-tRNA deacylase</fullName>
        <shortName evidence="2">DTD</shortName>
        <ecNumber evidence="2">3.1.1.96</ecNumber>
    </recommendedName>
    <alternativeName>
        <fullName evidence="2">Gly-tRNA(Ala) deacylase</fullName>
        <ecNumber evidence="2">3.1.1.-</ecNumber>
    </alternativeName>
</protein>
<dbReference type="PATRIC" id="fig|1618546.3.peg.230"/>
<dbReference type="InterPro" id="IPR023509">
    <property type="entry name" value="DTD-like_sf"/>
</dbReference>
<comment type="subunit">
    <text evidence="2">Homodimer.</text>
</comment>
<dbReference type="InterPro" id="IPR003732">
    <property type="entry name" value="Daa-tRNA_deacyls_DTD"/>
</dbReference>
<proteinExistence type="inferred from homology"/>
<dbReference type="Gene3D" id="3.50.80.10">
    <property type="entry name" value="D-tyrosyl-tRNA(Tyr) deacylase"/>
    <property type="match status" value="1"/>
</dbReference>
<evidence type="ECO:0000313" key="3">
    <source>
        <dbReference type="EMBL" id="KKQ45951.1"/>
    </source>
</evidence>
<evidence type="ECO:0000256" key="1">
    <source>
        <dbReference type="ARBA" id="ARBA00009673"/>
    </source>
</evidence>
<comment type="domain">
    <text evidence="2">A Gly-cisPro motif from one monomer fits into the active site of the other monomer to allow specific chiral rejection of L-amino acids.</text>
</comment>
<dbReference type="HAMAP" id="MF_00518">
    <property type="entry name" value="Deacylase_Dtd"/>
    <property type="match status" value="1"/>
</dbReference>
<dbReference type="GO" id="GO:0043908">
    <property type="term" value="F:Ser(Gly)-tRNA(Ala) hydrolase activity"/>
    <property type="evidence" value="ECO:0007669"/>
    <property type="project" value="UniProtKB-UniRule"/>
</dbReference>
<dbReference type="GO" id="GO:0106026">
    <property type="term" value="F:Gly-tRNA(Ala) deacylase activity"/>
    <property type="evidence" value="ECO:0007669"/>
    <property type="project" value="UniProtKB-UniRule"/>
</dbReference>
<dbReference type="EC" id="3.1.1.-" evidence="2"/>
<evidence type="ECO:0000313" key="4">
    <source>
        <dbReference type="Proteomes" id="UP000034603"/>
    </source>
</evidence>
<dbReference type="EC" id="3.1.1.96" evidence="2"/>
<evidence type="ECO:0000256" key="2">
    <source>
        <dbReference type="HAMAP-Rule" id="MF_00518"/>
    </source>
</evidence>
<dbReference type="FunFam" id="3.50.80.10:FF:000001">
    <property type="entry name" value="D-aminoacyl-tRNA deacylase"/>
    <property type="match status" value="1"/>
</dbReference>
<dbReference type="Pfam" id="PF02580">
    <property type="entry name" value="Tyr_Deacylase"/>
    <property type="match status" value="1"/>
</dbReference>
<name>A0A0G0KZM4_9BACT</name>
<dbReference type="AlphaFoldDB" id="A0A0G0KZM4"/>
<sequence>MKLVVQRVSHAKVTDIKKKQVIGEIGKGLFILLGVGKGDSEDETNSLAQKVLKLRIMADENDKMNLSVVDTKSEILVVSQFTLYADVSGGNRPSFINSEEPNRAKEIYEYFVNELRESGLKVETGSFGEYMEIDAQLDGPVTIIYGN</sequence>
<dbReference type="GO" id="GO:0005737">
    <property type="term" value="C:cytoplasm"/>
    <property type="evidence" value="ECO:0007669"/>
    <property type="project" value="UniProtKB-SubCell"/>
</dbReference>
<accession>A0A0G0KZM4</accession>
<keyword evidence="2" id="KW-0820">tRNA-binding</keyword>
<dbReference type="PANTHER" id="PTHR10472:SF5">
    <property type="entry name" value="D-AMINOACYL-TRNA DEACYLASE 1"/>
    <property type="match status" value="1"/>
</dbReference>
<comment type="similarity">
    <text evidence="1 2">Belongs to the DTD family.</text>
</comment>
<gene>
    <name evidence="2" type="primary">dtd</name>
    <name evidence="3" type="ORF">US62_C0007G0026</name>
</gene>
<keyword evidence="2" id="KW-0378">Hydrolase</keyword>
<keyword evidence="2" id="KW-0963">Cytoplasm</keyword>
<keyword evidence="2" id="KW-0694">RNA-binding</keyword>
<dbReference type="EMBL" id="LBTR01000007">
    <property type="protein sequence ID" value="KKQ45951.1"/>
    <property type="molecule type" value="Genomic_DNA"/>
</dbReference>
<comment type="caution">
    <text evidence="3">The sequence shown here is derived from an EMBL/GenBank/DDBJ whole genome shotgun (WGS) entry which is preliminary data.</text>
</comment>
<dbReference type="GO" id="GO:0051500">
    <property type="term" value="F:D-tyrosyl-tRNA(Tyr) deacylase activity"/>
    <property type="evidence" value="ECO:0007669"/>
    <property type="project" value="TreeGrafter"/>
</dbReference>
<dbReference type="GO" id="GO:0000049">
    <property type="term" value="F:tRNA binding"/>
    <property type="evidence" value="ECO:0007669"/>
    <property type="project" value="UniProtKB-UniRule"/>
</dbReference>
<dbReference type="NCBIfam" id="TIGR00256">
    <property type="entry name" value="D-aminoacyl-tRNA deacylase"/>
    <property type="match status" value="1"/>
</dbReference>
<comment type="catalytic activity">
    <reaction evidence="2">
        <text>glycyl-tRNA(Ala) + H2O = tRNA(Ala) + glycine + H(+)</text>
        <dbReference type="Rhea" id="RHEA:53744"/>
        <dbReference type="Rhea" id="RHEA-COMP:9657"/>
        <dbReference type="Rhea" id="RHEA-COMP:13640"/>
        <dbReference type="ChEBI" id="CHEBI:15377"/>
        <dbReference type="ChEBI" id="CHEBI:15378"/>
        <dbReference type="ChEBI" id="CHEBI:57305"/>
        <dbReference type="ChEBI" id="CHEBI:78442"/>
        <dbReference type="ChEBI" id="CHEBI:78522"/>
    </reaction>
</comment>
<dbReference type="GO" id="GO:0019478">
    <property type="term" value="P:D-amino acid catabolic process"/>
    <property type="evidence" value="ECO:0007669"/>
    <property type="project" value="UniProtKB-UniRule"/>
</dbReference>
<comment type="subcellular location">
    <subcellularLocation>
        <location evidence="2">Cytoplasm</location>
    </subcellularLocation>
</comment>
<organism evidence="3 4">
    <name type="scientific">Candidatus Woesebacteria bacterium GW2011_GWA1_37_8</name>
    <dbReference type="NCBI Taxonomy" id="1618546"/>
    <lineage>
        <taxon>Bacteria</taxon>
        <taxon>Candidatus Woeseibacteriota</taxon>
    </lineage>
</organism>
<feature type="short sequence motif" description="Gly-cisPro motif, important for rejection of L-amino acids" evidence="2">
    <location>
        <begin position="139"/>
        <end position="140"/>
    </location>
</feature>
<dbReference type="SUPFAM" id="SSF69500">
    <property type="entry name" value="DTD-like"/>
    <property type="match status" value="1"/>
</dbReference>
<reference evidence="3 4" key="1">
    <citation type="journal article" date="2015" name="Nature">
        <title>rRNA introns, odd ribosomes, and small enigmatic genomes across a large radiation of phyla.</title>
        <authorList>
            <person name="Brown C.T."/>
            <person name="Hug L.A."/>
            <person name="Thomas B.C."/>
            <person name="Sharon I."/>
            <person name="Castelle C.J."/>
            <person name="Singh A."/>
            <person name="Wilkins M.J."/>
            <person name="Williams K.H."/>
            <person name="Banfield J.F."/>
        </authorList>
    </citation>
    <scope>NUCLEOTIDE SEQUENCE [LARGE SCALE GENOMIC DNA]</scope>
</reference>
<dbReference type="Proteomes" id="UP000034603">
    <property type="component" value="Unassembled WGS sequence"/>
</dbReference>
<comment type="catalytic activity">
    <reaction evidence="2">
        <text>a D-aminoacyl-tRNA + H2O = a tRNA + a D-alpha-amino acid + H(+)</text>
        <dbReference type="Rhea" id="RHEA:13953"/>
        <dbReference type="Rhea" id="RHEA-COMP:10123"/>
        <dbReference type="Rhea" id="RHEA-COMP:10124"/>
        <dbReference type="ChEBI" id="CHEBI:15377"/>
        <dbReference type="ChEBI" id="CHEBI:15378"/>
        <dbReference type="ChEBI" id="CHEBI:59871"/>
        <dbReference type="ChEBI" id="CHEBI:78442"/>
        <dbReference type="ChEBI" id="CHEBI:79333"/>
        <dbReference type="EC" id="3.1.1.96"/>
    </reaction>
</comment>
<dbReference type="PANTHER" id="PTHR10472">
    <property type="entry name" value="D-TYROSYL-TRNA TYR DEACYLASE"/>
    <property type="match status" value="1"/>
</dbReference>